<evidence type="ECO:0000313" key="2">
    <source>
        <dbReference type="Proteomes" id="UP001195483"/>
    </source>
</evidence>
<dbReference type="EMBL" id="JAEAOA010001694">
    <property type="protein sequence ID" value="KAK3579498.1"/>
    <property type="molecule type" value="Genomic_DNA"/>
</dbReference>
<name>A0AAE0RTZ3_9BIVA</name>
<comment type="caution">
    <text evidence="1">The sequence shown here is derived from an EMBL/GenBank/DDBJ whole genome shotgun (WGS) entry which is preliminary data.</text>
</comment>
<reference evidence="1" key="3">
    <citation type="submission" date="2023-05" db="EMBL/GenBank/DDBJ databases">
        <authorList>
            <person name="Smith C.H."/>
        </authorList>
    </citation>
    <scope>NUCLEOTIDE SEQUENCE</scope>
    <source>
        <strain evidence="1">CHS0354</strain>
        <tissue evidence="1">Mantle</tissue>
    </source>
</reference>
<keyword evidence="2" id="KW-1185">Reference proteome</keyword>
<organism evidence="1 2">
    <name type="scientific">Potamilus streckersoni</name>
    <dbReference type="NCBI Taxonomy" id="2493646"/>
    <lineage>
        <taxon>Eukaryota</taxon>
        <taxon>Metazoa</taxon>
        <taxon>Spiralia</taxon>
        <taxon>Lophotrochozoa</taxon>
        <taxon>Mollusca</taxon>
        <taxon>Bivalvia</taxon>
        <taxon>Autobranchia</taxon>
        <taxon>Heteroconchia</taxon>
        <taxon>Palaeoheterodonta</taxon>
        <taxon>Unionida</taxon>
        <taxon>Unionoidea</taxon>
        <taxon>Unionidae</taxon>
        <taxon>Ambleminae</taxon>
        <taxon>Lampsilini</taxon>
        <taxon>Potamilus</taxon>
    </lineage>
</organism>
<protein>
    <submittedName>
        <fullName evidence="1">Uncharacterized protein</fullName>
    </submittedName>
</protein>
<dbReference type="Proteomes" id="UP001195483">
    <property type="component" value="Unassembled WGS sequence"/>
</dbReference>
<proteinExistence type="predicted"/>
<accession>A0AAE0RTZ3</accession>
<dbReference type="AlphaFoldDB" id="A0AAE0RTZ3"/>
<evidence type="ECO:0000313" key="1">
    <source>
        <dbReference type="EMBL" id="KAK3579498.1"/>
    </source>
</evidence>
<reference evidence="1" key="1">
    <citation type="journal article" date="2021" name="Genome Biol. Evol.">
        <title>A High-Quality Reference Genome for a Parasitic Bivalve with Doubly Uniparental Inheritance (Bivalvia: Unionida).</title>
        <authorList>
            <person name="Smith C.H."/>
        </authorList>
    </citation>
    <scope>NUCLEOTIDE SEQUENCE</scope>
    <source>
        <strain evidence="1">CHS0354</strain>
    </source>
</reference>
<gene>
    <name evidence="1" type="ORF">CHS0354_028319</name>
</gene>
<reference evidence="1" key="2">
    <citation type="journal article" date="2021" name="Genome Biol. Evol.">
        <title>Developing a high-quality reference genome for a parasitic bivalve with doubly uniparental inheritance (Bivalvia: Unionida).</title>
        <authorList>
            <person name="Smith C.H."/>
        </authorList>
    </citation>
    <scope>NUCLEOTIDE SEQUENCE</scope>
    <source>
        <strain evidence="1">CHS0354</strain>
        <tissue evidence="1">Mantle</tissue>
    </source>
</reference>
<sequence>MYQTSLAQHVRKKSPTAKISKYSTIISTLTANEMQAGVVTTITTKAATTVSGR</sequence>
<feature type="non-terminal residue" evidence="1">
    <location>
        <position position="53"/>
    </location>
</feature>